<reference evidence="1 2" key="1">
    <citation type="submission" date="2020-08" db="EMBL/GenBank/DDBJ databases">
        <title>Genomic Encyclopedia of Type Strains, Phase IV (KMG-IV): sequencing the most valuable type-strain genomes for metagenomic binning, comparative biology and taxonomic classification.</title>
        <authorList>
            <person name="Goeker M."/>
        </authorList>
    </citation>
    <scope>NUCLEOTIDE SEQUENCE [LARGE SCALE GENOMIC DNA]</scope>
    <source>
        <strain evidence="1 2">DSM 27057</strain>
    </source>
</reference>
<dbReference type="Pfam" id="PF09998">
    <property type="entry name" value="DUF2239"/>
    <property type="match status" value="1"/>
</dbReference>
<dbReference type="Proteomes" id="UP000548867">
    <property type="component" value="Unassembled WGS sequence"/>
</dbReference>
<evidence type="ECO:0008006" key="3">
    <source>
        <dbReference type="Google" id="ProtNLM"/>
    </source>
</evidence>
<sequence>MMENALDHPLSMPCTAFVGGQRLAAGDLADVALAVNARMEGAQAPILIFDDATGAQIDIDLRGTTAQIISRLAAYQGARPEARKRGRPKLGVVAREVTLLPRHWDWLAQQPGGASQALRRLVEQARKEDKGRTATRLAHERAYRFMAALAGDFLDFEAVSRALFADDMAALATAMEGWPGDVRDHALHLARPVEED</sequence>
<name>A0A7W6G4X1_9SPHN</name>
<dbReference type="InterPro" id="IPR018715">
    <property type="entry name" value="DUF2239"/>
</dbReference>
<organism evidence="1 2">
    <name type="scientific">Novosphingobium sediminicola</name>
    <dbReference type="NCBI Taxonomy" id="563162"/>
    <lineage>
        <taxon>Bacteria</taxon>
        <taxon>Pseudomonadati</taxon>
        <taxon>Pseudomonadota</taxon>
        <taxon>Alphaproteobacteria</taxon>
        <taxon>Sphingomonadales</taxon>
        <taxon>Sphingomonadaceae</taxon>
        <taxon>Novosphingobium</taxon>
    </lineage>
</organism>
<dbReference type="AlphaFoldDB" id="A0A7W6G4X1"/>
<protein>
    <recommendedName>
        <fullName evidence="3">DUF2239 domain-containing protein</fullName>
    </recommendedName>
</protein>
<evidence type="ECO:0000313" key="1">
    <source>
        <dbReference type="EMBL" id="MBB3953696.1"/>
    </source>
</evidence>
<keyword evidence="2" id="KW-1185">Reference proteome</keyword>
<gene>
    <name evidence="1" type="ORF">GGR38_000623</name>
</gene>
<dbReference type="EMBL" id="JACIDX010000002">
    <property type="protein sequence ID" value="MBB3953696.1"/>
    <property type="molecule type" value="Genomic_DNA"/>
</dbReference>
<accession>A0A7W6G4X1</accession>
<evidence type="ECO:0000313" key="2">
    <source>
        <dbReference type="Proteomes" id="UP000548867"/>
    </source>
</evidence>
<proteinExistence type="predicted"/>
<comment type="caution">
    <text evidence="1">The sequence shown here is derived from an EMBL/GenBank/DDBJ whole genome shotgun (WGS) entry which is preliminary data.</text>
</comment>